<dbReference type="GO" id="GO:0007018">
    <property type="term" value="P:microtubule-based movement"/>
    <property type="evidence" value="ECO:0007669"/>
    <property type="project" value="InterPro"/>
</dbReference>
<dbReference type="Gene3D" id="3.40.850.10">
    <property type="entry name" value="Kinesin motor domain"/>
    <property type="match status" value="1"/>
</dbReference>
<proteinExistence type="inferred from homology"/>
<keyword evidence="5" id="KW-0493">Microtubule</keyword>
<dbReference type="SUPFAM" id="SSF52540">
    <property type="entry name" value="P-loop containing nucleoside triphosphate hydrolases"/>
    <property type="match status" value="1"/>
</dbReference>
<feature type="compositionally biased region" description="Polar residues" evidence="7">
    <location>
        <begin position="635"/>
        <end position="653"/>
    </location>
</feature>
<feature type="coiled-coil region" evidence="6">
    <location>
        <begin position="799"/>
        <end position="833"/>
    </location>
</feature>
<dbReference type="GO" id="GO:0005874">
    <property type="term" value="C:microtubule"/>
    <property type="evidence" value="ECO:0007669"/>
    <property type="project" value="UniProtKB-KW"/>
</dbReference>
<protein>
    <recommendedName>
        <fullName evidence="5">Kinesin-like protein</fullName>
    </recommendedName>
</protein>
<dbReference type="ExpressionAtlas" id="A0A0R0GJL4">
    <property type="expression patterns" value="baseline and differential"/>
</dbReference>
<dbReference type="SMART" id="SM00129">
    <property type="entry name" value="KISc"/>
    <property type="match status" value="1"/>
</dbReference>
<evidence type="ECO:0000256" key="5">
    <source>
        <dbReference type="RuleBase" id="RU000394"/>
    </source>
</evidence>
<evidence type="ECO:0000313" key="10">
    <source>
        <dbReference type="EnsemblPlants" id="KRH15400"/>
    </source>
</evidence>
<organism evidence="9">
    <name type="scientific">Glycine max</name>
    <name type="common">Soybean</name>
    <name type="synonym">Glycine hispida</name>
    <dbReference type="NCBI Taxonomy" id="3847"/>
    <lineage>
        <taxon>Eukaryota</taxon>
        <taxon>Viridiplantae</taxon>
        <taxon>Streptophyta</taxon>
        <taxon>Embryophyta</taxon>
        <taxon>Tracheophyta</taxon>
        <taxon>Spermatophyta</taxon>
        <taxon>Magnoliopsida</taxon>
        <taxon>eudicotyledons</taxon>
        <taxon>Gunneridae</taxon>
        <taxon>Pentapetalae</taxon>
        <taxon>rosids</taxon>
        <taxon>fabids</taxon>
        <taxon>Fabales</taxon>
        <taxon>Fabaceae</taxon>
        <taxon>Papilionoideae</taxon>
        <taxon>50 kb inversion clade</taxon>
        <taxon>NPAAA clade</taxon>
        <taxon>indigoferoid/millettioid clade</taxon>
        <taxon>Phaseoleae</taxon>
        <taxon>Glycine</taxon>
        <taxon>Glycine subgen. Soja</taxon>
    </lineage>
</organism>
<dbReference type="InterPro" id="IPR027417">
    <property type="entry name" value="P-loop_NTPase"/>
</dbReference>
<keyword evidence="3 4" id="KW-0505">Motor protein</keyword>
<dbReference type="PROSITE" id="PS00411">
    <property type="entry name" value="KINESIN_MOTOR_1"/>
    <property type="match status" value="1"/>
</dbReference>
<dbReference type="FunFam" id="3.40.850.10:FF:000236">
    <property type="entry name" value="Kinesin-like protein"/>
    <property type="match status" value="1"/>
</dbReference>
<feature type="coiled-coil region" evidence="6">
    <location>
        <begin position="341"/>
        <end position="368"/>
    </location>
</feature>
<dbReference type="GO" id="GO:0005524">
    <property type="term" value="F:ATP binding"/>
    <property type="evidence" value="ECO:0007669"/>
    <property type="project" value="UniProtKB-UniRule"/>
</dbReference>
<dbReference type="EMBL" id="CM000847">
    <property type="protein sequence ID" value="KRH15400.1"/>
    <property type="molecule type" value="Genomic_DNA"/>
</dbReference>
<dbReference type="InterPro" id="IPR036961">
    <property type="entry name" value="Kinesin_motor_dom_sf"/>
</dbReference>
<keyword evidence="2 4" id="KW-0067">ATP-binding</keyword>
<evidence type="ECO:0000256" key="6">
    <source>
        <dbReference type="SAM" id="Coils"/>
    </source>
</evidence>
<dbReference type="Pfam" id="PF25764">
    <property type="entry name" value="KIF21A_4th"/>
    <property type="match status" value="1"/>
</dbReference>
<dbReference type="PANTHER" id="PTHR47969:SF27">
    <property type="entry name" value="CHROMOSOME-ASSOCIATED KINESIN KIF4A-LIKE PROTEIN"/>
    <property type="match status" value="1"/>
</dbReference>
<feature type="domain" description="Kinesin motor" evidence="8">
    <location>
        <begin position="1"/>
        <end position="301"/>
    </location>
</feature>
<dbReference type="PROSITE" id="PS50067">
    <property type="entry name" value="KINESIN_MOTOR_2"/>
    <property type="match status" value="1"/>
</dbReference>
<evidence type="ECO:0000256" key="3">
    <source>
        <dbReference type="ARBA" id="ARBA00023175"/>
    </source>
</evidence>
<evidence type="ECO:0000313" key="9">
    <source>
        <dbReference type="EMBL" id="KRH15400.1"/>
    </source>
</evidence>
<evidence type="ECO:0000259" key="8">
    <source>
        <dbReference type="PROSITE" id="PS50067"/>
    </source>
</evidence>
<accession>A0A0R0GJL4</accession>
<gene>
    <name evidence="10" type="primary">LOC100789048</name>
    <name evidence="9" type="ORF">GLYMA_14G085200</name>
</gene>
<dbReference type="Gramene" id="KRH15400">
    <property type="protein sequence ID" value="KRH15400"/>
    <property type="gene ID" value="GLYMA_14G085200"/>
</dbReference>
<dbReference type="Pfam" id="PF00225">
    <property type="entry name" value="Kinesin"/>
    <property type="match status" value="1"/>
</dbReference>
<evidence type="ECO:0000256" key="7">
    <source>
        <dbReference type="SAM" id="MobiDB-lite"/>
    </source>
</evidence>
<dbReference type="GO" id="GO:0003777">
    <property type="term" value="F:microtubule motor activity"/>
    <property type="evidence" value="ECO:0007669"/>
    <property type="project" value="InterPro"/>
</dbReference>
<evidence type="ECO:0000256" key="1">
    <source>
        <dbReference type="ARBA" id="ARBA00022741"/>
    </source>
</evidence>
<comment type="similarity">
    <text evidence="4 5">Belongs to the TRAFAC class myosin-kinesin ATPase superfamily. Kinesin family.</text>
</comment>
<dbReference type="AlphaFoldDB" id="A0A0R0GJL4"/>
<evidence type="ECO:0000256" key="4">
    <source>
        <dbReference type="PROSITE-ProRule" id="PRU00283"/>
    </source>
</evidence>
<dbReference type="Proteomes" id="UP000008827">
    <property type="component" value="Chromosome 14"/>
</dbReference>
<name>A0A0R0GJL4_SOYBN</name>
<keyword evidence="1 4" id="KW-0547">Nucleotide-binding</keyword>
<dbReference type="EnsemblPlants" id="KRH15400">
    <property type="protein sequence ID" value="KRH15400"/>
    <property type="gene ID" value="GLYMA_14G085200"/>
</dbReference>
<feature type="coiled-coil region" evidence="6">
    <location>
        <begin position="428"/>
        <end position="569"/>
    </location>
</feature>
<dbReference type="InterPro" id="IPR001752">
    <property type="entry name" value="Kinesin_motor_dom"/>
</dbReference>
<sequence length="966" mass="109712">MFDECVASLVDGLFQGYNATVLAYGQTGSGKTYTMGTGFKDGCQEGIIPQVMSSLFNKIETLKHQNEFQLHVSFIEILKEEVRDLLDPSSMNKPETANGHAGKVTIPGKPPIQIRESSNGVITLAGSTEVSVTTLKEMAACLEQGSLSRATGSTNMNNQSSRSHAIFTITLEQMRKLNSHGEISLNDTMNEEYLCAKLHLVDLAGSERAKRTGSDGLRFKEGVHINKGLLALGNVISALGDEKKRKEGVHVPYRDSKLTRLLQDSLGGNSRTVMIACISPADINAEETLNTLKYANRARNIQNKPVVNRDPMSNEMLKMRQQLEYLQAELCARSGGSPEEVQVLKERIAWLEAANEDLRCELHEYRSRCSTVEQCEKDAYENSTCNVKTDGHKRGLPITASDYPMSETTGDSREIEEVEKEWEHTLLQNSMDRELHELNKRLEQKESEMKLFGIPDAEALKQHFGRKIMELEDEKRTVQRERDRLLAEVENLAANSDGQMQKSEDIHAQKLKTLEAQILDLKKKQESQVQLLKQKQKSDEAAKRLQDEIQSIKAQKVQLQHRIKQEAEQFRQWKASREKELLQLKKEGRRNEFERHKLQALNQRQKMVLQRKTEEAAMATKRLKELLEARKSSSRDISGSMNGSGTNGQSNEKSLQRWLDHELEVMVKEHEVRFEYEKQSQVRAALAEELAILKQVNGVAAKGLPPPRGKNGFARASSMSPNARMARIASLESMLNISSNSLVAMASQLSEAEERERAFTNRGRWNQLRSMGEAKNLLQYLFNSVGDARCQLWEKDTEIKEIKDQIKELVGLLRQSEMKRKETEKELKAREQAVATTLATPTSGNSPNSLKHYAEDIKEPLSPESVPVQKQRKYMPGITNGQVRESAAFVDQSRTMIPIGQLSMKKLAIVGQASGKLWRWKRSHHQWLVQFKWKWQKPWRLSERIRHSDETIMRARPRSQALPHIM</sequence>
<feature type="region of interest" description="Disordered" evidence="7">
    <location>
        <begin position="629"/>
        <end position="654"/>
    </location>
</feature>
<keyword evidence="6" id="KW-0175">Coiled coil</keyword>
<dbReference type="InterPro" id="IPR027640">
    <property type="entry name" value="Kinesin-like_fam"/>
</dbReference>
<dbReference type="PANTHER" id="PTHR47969">
    <property type="entry name" value="CHROMOSOME-ASSOCIATED KINESIN KIF4A-RELATED"/>
    <property type="match status" value="1"/>
</dbReference>
<reference evidence="10" key="2">
    <citation type="submission" date="2018-02" db="UniProtKB">
        <authorList>
            <consortium name="EnsemblPlants"/>
        </authorList>
    </citation>
    <scope>IDENTIFICATION</scope>
    <source>
        <strain evidence="10">Williams 82</strain>
    </source>
</reference>
<feature type="binding site" evidence="4">
    <location>
        <begin position="25"/>
        <end position="32"/>
    </location>
    <ligand>
        <name>ATP</name>
        <dbReference type="ChEBI" id="CHEBI:30616"/>
    </ligand>
</feature>
<keyword evidence="11" id="KW-1185">Reference proteome</keyword>
<dbReference type="GO" id="GO:0008017">
    <property type="term" value="F:microtubule binding"/>
    <property type="evidence" value="ECO:0007669"/>
    <property type="project" value="InterPro"/>
</dbReference>
<reference evidence="9" key="3">
    <citation type="submission" date="2018-07" db="EMBL/GenBank/DDBJ databases">
        <title>WGS assembly of Glycine max.</title>
        <authorList>
            <person name="Schmutz J."/>
            <person name="Cannon S."/>
            <person name="Schlueter J."/>
            <person name="Ma J."/>
            <person name="Mitros T."/>
            <person name="Nelson W."/>
            <person name="Hyten D."/>
            <person name="Song Q."/>
            <person name="Thelen J."/>
            <person name="Cheng J."/>
            <person name="Xu D."/>
            <person name="Hellsten U."/>
            <person name="May G."/>
            <person name="Yu Y."/>
            <person name="Sakurai T."/>
            <person name="Umezawa T."/>
            <person name="Bhattacharyya M."/>
            <person name="Sandhu D."/>
            <person name="Valliyodan B."/>
            <person name="Lindquist E."/>
            <person name="Peto M."/>
            <person name="Grant D."/>
            <person name="Shu S."/>
            <person name="Goodstein D."/>
            <person name="Barry K."/>
            <person name="Futrell-Griggs M."/>
            <person name="Abernathy B."/>
            <person name="Du J."/>
            <person name="Tian Z."/>
            <person name="Zhu L."/>
            <person name="Gill N."/>
            <person name="Joshi T."/>
            <person name="Libault M."/>
            <person name="Sethuraman A."/>
            <person name="Zhang X."/>
            <person name="Shinozaki K."/>
            <person name="Nguyen H."/>
            <person name="Wing R."/>
            <person name="Cregan P."/>
            <person name="Specht J."/>
            <person name="Grimwood J."/>
            <person name="Rokhsar D."/>
            <person name="Stacey G."/>
            <person name="Shoemaker R."/>
            <person name="Jackson S."/>
        </authorList>
    </citation>
    <scope>NUCLEOTIDE SEQUENCE</scope>
    <source>
        <tissue evidence="9">Callus</tissue>
    </source>
</reference>
<evidence type="ECO:0000256" key="2">
    <source>
        <dbReference type="ARBA" id="ARBA00022840"/>
    </source>
</evidence>
<feature type="region of interest" description="Disordered" evidence="7">
    <location>
        <begin position="93"/>
        <end position="112"/>
    </location>
</feature>
<dbReference type="CDD" id="cd01372">
    <property type="entry name" value="KISc_KIF4"/>
    <property type="match status" value="1"/>
</dbReference>
<dbReference type="InterPro" id="IPR019821">
    <property type="entry name" value="Kinesin_motor_CS"/>
</dbReference>
<dbReference type="PRINTS" id="PR00380">
    <property type="entry name" value="KINESINHEAVY"/>
</dbReference>
<evidence type="ECO:0000313" key="11">
    <source>
        <dbReference type="Proteomes" id="UP000008827"/>
    </source>
</evidence>
<reference evidence="9 10" key="1">
    <citation type="journal article" date="2010" name="Nature">
        <title>Genome sequence of the palaeopolyploid soybean.</title>
        <authorList>
            <person name="Schmutz J."/>
            <person name="Cannon S.B."/>
            <person name="Schlueter J."/>
            <person name="Ma J."/>
            <person name="Mitros T."/>
            <person name="Nelson W."/>
            <person name="Hyten D.L."/>
            <person name="Song Q."/>
            <person name="Thelen J.J."/>
            <person name="Cheng J."/>
            <person name="Xu D."/>
            <person name="Hellsten U."/>
            <person name="May G.D."/>
            <person name="Yu Y."/>
            <person name="Sakurai T."/>
            <person name="Umezawa T."/>
            <person name="Bhattacharyya M.K."/>
            <person name="Sandhu D."/>
            <person name="Valliyodan B."/>
            <person name="Lindquist E."/>
            <person name="Peto M."/>
            <person name="Grant D."/>
            <person name="Shu S."/>
            <person name="Goodstein D."/>
            <person name="Barry K."/>
            <person name="Futrell-Griggs M."/>
            <person name="Abernathy B."/>
            <person name="Du J."/>
            <person name="Tian Z."/>
            <person name="Zhu L."/>
            <person name="Gill N."/>
            <person name="Joshi T."/>
            <person name="Libault M."/>
            <person name="Sethuraman A."/>
            <person name="Zhang X.-C."/>
            <person name="Shinozaki K."/>
            <person name="Nguyen H.T."/>
            <person name="Wing R.A."/>
            <person name="Cregan P."/>
            <person name="Specht J."/>
            <person name="Grimwood J."/>
            <person name="Rokhsar D."/>
            <person name="Stacey G."/>
            <person name="Shoemaker R.C."/>
            <person name="Jackson S.A."/>
        </authorList>
    </citation>
    <scope>NUCLEOTIDE SEQUENCE [LARGE SCALE GENOMIC DNA]</scope>
    <source>
        <strain evidence="10">cv. Williams 82</strain>
        <tissue evidence="9">Callus</tissue>
    </source>
</reference>